<evidence type="ECO:0000313" key="2">
    <source>
        <dbReference type="Proteomes" id="UP000286415"/>
    </source>
</evidence>
<dbReference type="OrthoDB" id="734129at2759"/>
<dbReference type="InParanoid" id="A0A419PLR6"/>
<sequence>MLYQTASCFSWYDIRDIAIHAYTEYTNYKSTTRHQDHHRYHTFRITCALAEPTKHGLATNDQRNGCEAVHDRNVTIGCVGRTSELPYLAIKLTKTWELRLSEDPKIGLWNIFHQPSVSSPSCYYCARGEIAQWLEREFTDRKVRGSNPTTASRLPLSRLGQPGSIPALVLPTGGTTVRHRKGDTAERLLCQLSITFLSQNRFSSFD</sequence>
<comment type="caution">
    <text evidence="1">The sequence shown here is derived from an EMBL/GenBank/DDBJ whole genome shotgun (WGS) entry which is preliminary data.</text>
</comment>
<proteinExistence type="predicted"/>
<reference evidence="1 2" key="2">
    <citation type="journal article" date="2021" name="Genomics">
        <title>High-quality reference genome for Clonorchis sinensis.</title>
        <authorList>
            <person name="Young N.D."/>
            <person name="Stroehlein A.J."/>
            <person name="Kinkar L."/>
            <person name="Wang T."/>
            <person name="Sohn W.M."/>
            <person name="Chang B.C.H."/>
            <person name="Kaur P."/>
            <person name="Weisz D."/>
            <person name="Dudchenko O."/>
            <person name="Aiden E.L."/>
            <person name="Korhonen P.K."/>
            <person name="Gasser R.B."/>
        </authorList>
    </citation>
    <scope>NUCLEOTIDE SEQUENCE [LARGE SCALE GENOMIC DNA]</scope>
    <source>
        <strain evidence="1">Cs-k2</strain>
    </source>
</reference>
<accession>A0A419PLR6</accession>
<dbReference type="AlphaFoldDB" id="A0A419PLR6"/>
<evidence type="ECO:0000313" key="1">
    <source>
        <dbReference type="EMBL" id="KAG5445419.1"/>
    </source>
</evidence>
<name>A0A419PLR6_CLOSI</name>
<gene>
    <name evidence="1" type="ORF">CSKR_104685</name>
</gene>
<dbReference type="Proteomes" id="UP000286415">
    <property type="component" value="Unassembled WGS sequence"/>
</dbReference>
<reference evidence="1 2" key="1">
    <citation type="journal article" date="2018" name="Biotechnol. Adv.">
        <title>Improved genomic resources and new bioinformatic workflow for the carcinogenic parasite Clonorchis sinensis: Biotechnological implications.</title>
        <authorList>
            <person name="Wang D."/>
            <person name="Korhonen P.K."/>
            <person name="Gasser R.B."/>
            <person name="Young N.D."/>
        </authorList>
    </citation>
    <scope>NUCLEOTIDE SEQUENCE [LARGE SCALE GENOMIC DNA]</scope>
    <source>
        <strain evidence="1">Cs-k2</strain>
    </source>
</reference>
<protein>
    <submittedName>
        <fullName evidence="1">Uncharacterized protein</fullName>
    </submittedName>
</protein>
<keyword evidence="2" id="KW-1185">Reference proteome</keyword>
<dbReference type="EMBL" id="NIRI02000056">
    <property type="protein sequence ID" value="KAG5445419.1"/>
    <property type="molecule type" value="Genomic_DNA"/>
</dbReference>
<organism evidence="1 2">
    <name type="scientific">Clonorchis sinensis</name>
    <name type="common">Chinese liver fluke</name>
    <dbReference type="NCBI Taxonomy" id="79923"/>
    <lineage>
        <taxon>Eukaryota</taxon>
        <taxon>Metazoa</taxon>
        <taxon>Spiralia</taxon>
        <taxon>Lophotrochozoa</taxon>
        <taxon>Platyhelminthes</taxon>
        <taxon>Trematoda</taxon>
        <taxon>Digenea</taxon>
        <taxon>Opisthorchiida</taxon>
        <taxon>Opisthorchiata</taxon>
        <taxon>Opisthorchiidae</taxon>
        <taxon>Clonorchis</taxon>
    </lineage>
</organism>